<protein>
    <submittedName>
        <fullName evidence="1">YwqI/YxiC family protein</fullName>
    </submittedName>
</protein>
<gene>
    <name evidence="1" type="ORF">QQS35_08850</name>
</gene>
<dbReference type="EMBL" id="JASTZU010000031">
    <property type="protein sequence ID" value="MDL4840552.1"/>
    <property type="molecule type" value="Genomic_DNA"/>
</dbReference>
<dbReference type="Pfam" id="PF17279">
    <property type="entry name" value="DUF5344"/>
    <property type="match status" value="1"/>
</dbReference>
<organism evidence="1 2">
    <name type="scientific">Aquibacillus rhizosphaerae</name>
    <dbReference type="NCBI Taxonomy" id="3051431"/>
    <lineage>
        <taxon>Bacteria</taxon>
        <taxon>Bacillati</taxon>
        <taxon>Bacillota</taxon>
        <taxon>Bacilli</taxon>
        <taxon>Bacillales</taxon>
        <taxon>Bacillaceae</taxon>
        <taxon>Aquibacillus</taxon>
    </lineage>
</organism>
<reference evidence="1 2" key="1">
    <citation type="submission" date="2023-06" db="EMBL/GenBank/DDBJ databases">
        <title>Aquibacillus rhizosphaerae LR5S19.</title>
        <authorList>
            <person name="Sun J.-Q."/>
        </authorList>
    </citation>
    <scope>NUCLEOTIDE SEQUENCE [LARGE SCALE GENOMIC DNA]</scope>
    <source>
        <strain evidence="1 2">LR5S19</strain>
    </source>
</reference>
<dbReference type="InterPro" id="IPR046318">
    <property type="entry name" value="DUF5344"/>
</dbReference>
<keyword evidence="2" id="KW-1185">Reference proteome</keyword>
<comment type="caution">
    <text evidence="1">The sequence shown here is derived from an EMBL/GenBank/DDBJ whole genome shotgun (WGS) entry which is preliminary data.</text>
</comment>
<sequence>MVRIKLNHAEIMRKLNQIQNTTRTLRLKTPPSSKLEDNRLEFTDKWEKREANLVQLIDEYVSIVEKNVVDTEANVTSLKDQDEAITR</sequence>
<dbReference type="Proteomes" id="UP001235343">
    <property type="component" value="Unassembled WGS sequence"/>
</dbReference>
<evidence type="ECO:0000313" key="2">
    <source>
        <dbReference type="Proteomes" id="UP001235343"/>
    </source>
</evidence>
<dbReference type="RefSeq" id="WP_285931629.1">
    <property type="nucleotide sequence ID" value="NZ_JASTZU010000031.1"/>
</dbReference>
<name>A0ABT7L3W6_9BACI</name>
<evidence type="ECO:0000313" key="1">
    <source>
        <dbReference type="EMBL" id="MDL4840552.1"/>
    </source>
</evidence>
<proteinExistence type="predicted"/>
<accession>A0ABT7L3W6</accession>